<keyword evidence="1" id="KW-0234">DNA repair</keyword>
<evidence type="ECO:0000313" key="5">
    <source>
        <dbReference type="Proteomes" id="UP000789759"/>
    </source>
</evidence>
<dbReference type="GO" id="GO:0016787">
    <property type="term" value="F:hydrolase activity"/>
    <property type="evidence" value="ECO:0007669"/>
    <property type="project" value="UniProtKB-KW"/>
</dbReference>
<dbReference type="GO" id="GO:0006310">
    <property type="term" value="P:DNA recombination"/>
    <property type="evidence" value="ECO:0007669"/>
    <property type="project" value="UniProtKB-KW"/>
</dbReference>
<accession>A0A9N9PGU3</accession>
<comment type="cofactor">
    <cofactor evidence="1">
        <name>Mg(2+)</name>
        <dbReference type="ChEBI" id="CHEBI:18420"/>
    </cofactor>
</comment>
<keyword evidence="1" id="KW-0227">DNA damage</keyword>
<dbReference type="Gene3D" id="3.40.50.300">
    <property type="entry name" value="P-loop containing nucleotide triphosphate hydrolases"/>
    <property type="match status" value="1"/>
</dbReference>
<comment type="caution">
    <text evidence="4">The sequence shown here is derived from an EMBL/GenBank/DDBJ whole genome shotgun (WGS) entry which is preliminary data.</text>
</comment>
<dbReference type="GO" id="GO:0006281">
    <property type="term" value="P:DNA repair"/>
    <property type="evidence" value="ECO:0007669"/>
    <property type="project" value="UniProtKB-KW"/>
</dbReference>
<protein>
    <recommendedName>
        <fullName evidence="1">ATP-dependent DNA helicase</fullName>
        <ecNumber evidence="1">5.6.2.3</ecNumber>
    </recommendedName>
</protein>
<feature type="non-terminal residue" evidence="4">
    <location>
        <position position="1"/>
    </location>
</feature>
<dbReference type="OrthoDB" id="2448136at2759"/>
<dbReference type="EC" id="5.6.2.3" evidence="1"/>
<organism evidence="4 5">
    <name type="scientific">Cetraspora pellucida</name>
    <dbReference type="NCBI Taxonomy" id="1433469"/>
    <lineage>
        <taxon>Eukaryota</taxon>
        <taxon>Fungi</taxon>
        <taxon>Fungi incertae sedis</taxon>
        <taxon>Mucoromycota</taxon>
        <taxon>Glomeromycotina</taxon>
        <taxon>Glomeromycetes</taxon>
        <taxon>Diversisporales</taxon>
        <taxon>Gigasporaceae</taxon>
        <taxon>Cetraspora</taxon>
    </lineage>
</organism>
<proteinExistence type="inferred from homology"/>
<evidence type="ECO:0000259" key="3">
    <source>
        <dbReference type="Pfam" id="PF05970"/>
    </source>
</evidence>
<dbReference type="AlphaFoldDB" id="A0A9N9PGU3"/>
<keyword evidence="1" id="KW-0378">Hydrolase</keyword>
<evidence type="ECO:0000313" key="4">
    <source>
        <dbReference type="EMBL" id="CAG8818954.1"/>
    </source>
</evidence>
<feature type="domain" description="DNA helicase Pif1-like DEAD-box helicase" evidence="3">
    <location>
        <begin position="480"/>
        <end position="553"/>
    </location>
</feature>
<dbReference type="PANTHER" id="PTHR47642">
    <property type="entry name" value="ATP-DEPENDENT DNA HELICASE"/>
    <property type="match status" value="1"/>
</dbReference>
<evidence type="ECO:0000256" key="1">
    <source>
        <dbReference type="RuleBase" id="RU363044"/>
    </source>
</evidence>
<name>A0A9N9PGU3_9GLOM</name>
<feature type="compositionally biased region" description="Acidic residues" evidence="2">
    <location>
        <begin position="63"/>
        <end position="78"/>
    </location>
</feature>
<feature type="non-terminal residue" evidence="4">
    <location>
        <position position="571"/>
    </location>
</feature>
<keyword evidence="1" id="KW-0233">DNA recombination</keyword>
<dbReference type="InterPro" id="IPR051055">
    <property type="entry name" value="PIF1_helicase"/>
</dbReference>
<keyword evidence="1" id="KW-0547">Nucleotide-binding</keyword>
<dbReference type="PANTHER" id="PTHR47642:SF5">
    <property type="entry name" value="ATP-DEPENDENT DNA HELICASE"/>
    <property type="match status" value="1"/>
</dbReference>
<keyword evidence="1" id="KW-0347">Helicase</keyword>
<dbReference type="Proteomes" id="UP000789759">
    <property type="component" value="Unassembled WGS sequence"/>
</dbReference>
<keyword evidence="5" id="KW-1185">Reference proteome</keyword>
<reference evidence="4" key="1">
    <citation type="submission" date="2021-06" db="EMBL/GenBank/DDBJ databases">
        <authorList>
            <person name="Kallberg Y."/>
            <person name="Tangrot J."/>
            <person name="Rosling A."/>
        </authorList>
    </citation>
    <scope>NUCLEOTIDE SEQUENCE</scope>
    <source>
        <strain evidence="4">FL966</strain>
    </source>
</reference>
<gene>
    <name evidence="4" type="ORF">CPELLU_LOCUS19483</name>
</gene>
<feature type="domain" description="DNA helicase Pif1-like DEAD-box helicase" evidence="3">
    <location>
        <begin position="385"/>
        <end position="471"/>
    </location>
</feature>
<dbReference type="EMBL" id="CAJVQA010047387">
    <property type="protein sequence ID" value="CAG8818954.1"/>
    <property type="molecule type" value="Genomic_DNA"/>
</dbReference>
<dbReference type="SUPFAM" id="SSF52540">
    <property type="entry name" value="P-loop containing nucleoside triphosphate hydrolases"/>
    <property type="match status" value="1"/>
</dbReference>
<dbReference type="GO" id="GO:0005524">
    <property type="term" value="F:ATP binding"/>
    <property type="evidence" value="ECO:0007669"/>
    <property type="project" value="UniProtKB-KW"/>
</dbReference>
<feature type="region of interest" description="Disordered" evidence="2">
    <location>
        <begin position="48"/>
        <end position="80"/>
    </location>
</feature>
<comment type="catalytic activity">
    <reaction evidence="1">
        <text>ATP + H2O = ADP + phosphate + H(+)</text>
        <dbReference type="Rhea" id="RHEA:13065"/>
        <dbReference type="ChEBI" id="CHEBI:15377"/>
        <dbReference type="ChEBI" id="CHEBI:15378"/>
        <dbReference type="ChEBI" id="CHEBI:30616"/>
        <dbReference type="ChEBI" id="CHEBI:43474"/>
        <dbReference type="ChEBI" id="CHEBI:456216"/>
        <dbReference type="EC" id="5.6.2.3"/>
    </reaction>
</comment>
<dbReference type="InterPro" id="IPR010285">
    <property type="entry name" value="DNA_helicase_pif1-like_DEAD"/>
</dbReference>
<evidence type="ECO:0000256" key="2">
    <source>
        <dbReference type="SAM" id="MobiDB-lite"/>
    </source>
</evidence>
<sequence>QTEMTGPQVSAYLLGLEDHYTPNKFATIYLISFETYLTMRHPIEKKSGQTNISDLKHFNTSNNDDELEQENSDNDESNYDATNEMFVITNSSKKIAAIKINDKELEKLARQENRKGRATKVDRFLFLGGEKRCDKSCDHSKIHHQHLTHMQVYWCRKMKEYLSYYLIAGYRLWCEACNAFLQNSNLSMRLQTIIDNIELLHRCAEKTILDHQLCKMACKNLEIARVQRVERTIVGYNAAEDDIEMLDDQYNFNTSDLTPLEPYSIVRSGLDNTKFVDNAMLYLHLMSIFNEKSQYEYQKKFNTLNCNDKKVQVKPSCEDDDDLIQKWQTIITLRNKAEQLNDKINFEENNLPESLIYTFNQKISTYPLSASILSQTDPLREISAKLNDEQKKVFLLICDHRKRNYPGSPNKPSQLLMFLGGAGGTGKSEVIKAICEYFNRIGQKLSLVVCASTGVAASNIGGYTIHFLCGVKFSDDINYEVSMIEQKLLTQFHARVKEAKCFQDDTIPFAGLNIIFVGDFMQLPPVLDLPGRELWKSVKHVVILKKQMRQINDPEYATILNNLRCGYLTST</sequence>
<dbReference type="GO" id="GO:0000723">
    <property type="term" value="P:telomere maintenance"/>
    <property type="evidence" value="ECO:0007669"/>
    <property type="project" value="InterPro"/>
</dbReference>
<feature type="compositionally biased region" description="Polar residues" evidence="2">
    <location>
        <begin position="48"/>
        <end position="62"/>
    </location>
</feature>
<dbReference type="Pfam" id="PF05970">
    <property type="entry name" value="PIF1"/>
    <property type="match status" value="2"/>
</dbReference>
<dbReference type="InterPro" id="IPR027417">
    <property type="entry name" value="P-loop_NTPase"/>
</dbReference>
<dbReference type="GO" id="GO:0043139">
    <property type="term" value="F:5'-3' DNA helicase activity"/>
    <property type="evidence" value="ECO:0007669"/>
    <property type="project" value="UniProtKB-EC"/>
</dbReference>
<keyword evidence="1" id="KW-0067">ATP-binding</keyword>
<comment type="similarity">
    <text evidence="1">Belongs to the helicase family.</text>
</comment>